<dbReference type="PANTHER" id="PTHR43432:SF3">
    <property type="entry name" value="SLR0285 PROTEIN"/>
    <property type="match status" value="1"/>
</dbReference>
<dbReference type="AlphaFoldDB" id="A0A1W2D9A8"/>
<evidence type="ECO:0000313" key="6">
    <source>
        <dbReference type="Proteomes" id="UP000192656"/>
    </source>
</evidence>
<organism evidence="5 6">
    <name type="scientific">Fulvimarina manganoxydans</name>
    <dbReference type="NCBI Taxonomy" id="937218"/>
    <lineage>
        <taxon>Bacteria</taxon>
        <taxon>Pseudomonadati</taxon>
        <taxon>Pseudomonadota</taxon>
        <taxon>Alphaproteobacteria</taxon>
        <taxon>Hyphomicrobiales</taxon>
        <taxon>Aurantimonadaceae</taxon>
        <taxon>Fulvimarina</taxon>
    </lineage>
</organism>
<keyword evidence="3" id="KW-0411">Iron-sulfur</keyword>
<dbReference type="NCBIfam" id="NF033668">
    <property type="entry name" value="rSAM_PA0069"/>
    <property type="match status" value="1"/>
</dbReference>
<keyword evidence="2" id="KW-0408">Iron</keyword>
<reference evidence="5 6" key="1">
    <citation type="submission" date="2017-04" db="EMBL/GenBank/DDBJ databases">
        <authorList>
            <person name="Afonso C.L."/>
            <person name="Miller P.J."/>
            <person name="Scott M.A."/>
            <person name="Spackman E."/>
            <person name="Goraichik I."/>
            <person name="Dimitrov K.M."/>
            <person name="Suarez D.L."/>
            <person name="Swayne D.E."/>
        </authorList>
    </citation>
    <scope>NUCLEOTIDE SEQUENCE [LARGE SCALE GENOMIC DNA]</scope>
    <source>
        <strain evidence="5 6">CGMCC 1.10972</strain>
    </source>
</reference>
<dbReference type="PANTHER" id="PTHR43432">
    <property type="entry name" value="SLR0285 PROTEIN"/>
    <property type="match status" value="1"/>
</dbReference>
<dbReference type="InterPro" id="IPR040086">
    <property type="entry name" value="MJ0683-like"/>
</dbReference>
<dbReference type="STRING" id="937218.SAMN06297251_11370"/>
<dbReference type="SUPFAM" id="SSF102114">
    <property type="entry name" value="Radical SAM enzymes"/>
    <property type="match status" value="1"/>
</dbReference>
<feature type="domain" description="Radical SAM core" evidence="4">
    <location>
        <begin position="90"/>
        <end position="332"/>
    </location>
</feature>
<dbReference type="SFLD" id="SFLDS00029">
    <property type="entry name" value="Radical_SAM"/>
    <property type="match status" value="1"/>
</dbReference>
<keyword evidence="6" id="KW-1185">Reference proteome</keyword>
<keyword evidence="5" id="KW-0456">Lyase</keyword>
<dbReference type="SMART" id="SM00729">
    <property type="entry name" value="Elp3"/>
    <property type="match status" value="1"/>
</dbReference>
<dbReference type="InterPro" id="IPR007197">
    <property type="entry name" value="rSAM"/>
</dbReference>
<dbReference type="Pfam" id="PF04055">
    <property type="entry name" value="Radical_SAM"/>
    <property type="match status" value="1"/>
</dbReference>
<evidence type="ECO:0000256" key="2">
    <source>
        <dbReference type="ARBA" id="ARBA00023004"/>
    </source>
</evidence>
<dbReference type="GO" id="GO:0046872">
    <property type="term" value="F:metal ion binding"/>
    <property type="evidence" value="ECO:0007669"/>
    <property type="project" value="UniProtKB-KW"/>
</dbReference>
<sequence length="385" mass="42765">MLDIARADSAAFASPDGVDIANHLIDESGLRVGFARRRGRGAGINPSGRYEPFARSTFDDGWNSLEDLPAFKTEVQVEKPKTIITRNASPDISFDRSINPYRGCEHGCVYCFARPSHAYMGLSPGLDFEAKLFAKPNAAKLLEQELAKPGYQVRSIAIGTNTDPYQPIEKRYGLMREILEVLEAANHPVGIVTKSALVTRDIDILSRMAKKGLARVALSVTTMDRRLARAMEPRAATPEKRLDAIRALSDAGIPTMVMTAPIIPGLTDSEIERLLEAAATAGAREAGYVLLRLPLEVSPLFKDWLLRHYPDRYRHVLSLLRSMRDGKDYDAEWGKRMRGTGPYAHQIKRRFDLATKRLGLNLDRQPLRTDLFTPPLGSGVQLSLL</sequence>
<evidence type="ECO:0000256" key="1">
    <source>
        <dbReference type="ARBA" id="ARBA00022723"/>
    </source>
</evidence>
<gene>
    <name evidence="5" type="ORF">SAMN06297251_11370</name>
</gene>
<evidence type="ECO:0000313" key="5">
    <source>
        <dbReference type="EMBL" id="SMC93702.1"/>
    </source>
</evidence>
<accession>A0A1W2D9A8</accession>
<proteinExistence type="predicted"/>
<dbReference type="GO" id="GO:0051536">
    <property type="term" value="F:iron-sulfur cluster binding"/>
    <property type="evidence" value="ECO:0007669"/>
    <property type="project" value="UniProtKB-KW"/>
</dbReference>
<dbReference type="OrthoDB" id="9785699at2"/>
<dbReference type="PROSITE" id="PS51918">
    <property type="entry name" value="RADICAL_SAM"/>
    <property type="match status" value="1"/>
</dbReference>
<evidence type="ECO:0000256" key="3">
    <source>
        <dbReference type="ARBA" id="ARBA00023014"/>
    </source>
</evidence>
<protein>
    <submittedName>
        <fullName evidence="5">DNA repair photolyase</fullName>
    </submittedName>
</protein>
<dbReference type="InterPro" id="IPR058240">
    <property type="entry name" value="rSAM_sf"/>
</dbReference>
<dbReference type="GO" id="GO:0016829">
    <property type="term" value="F:lyase activity"/>
    <property type="evidence" value="ECO:0007669"/>
    <property type="project" value="UniProtKB-KW"/>
</dbReference>
<dbReference type="SFLD" id="SFLDG01084">
    <property type="entry name" value="Uncharacterised_Radical_SAM_Su"/>
    <property type="match status" value="1"/>
</dbReference>
<dbReference type="Gene3D" id="3.80.30.30">
    <property type="match status" value="1"/>
</dbReference>
<dbReference type="EMBL" id="FWXR01000013">
    <property type="protein sequence ID" value="SMC93702.1"/>
    <property type="molecule type" value="Genomic_DNA"/>
</dbReference>
<keyword evidence="1" id="KW-0479">Metal-binding</keyword>
<dbReference type="Proteomes" id="UP000192656">
    <property type="component" value="Unassembled WGS sequence"/>
</dbReference>
<evidence type="ECO:0000259" key="4">
    <source>
        <dbReference type="PROSITE" id="PS51918"/>
    </source>
</evidence>
<dbReference type="CDD" id="cd01335">
    <property type="entry name" value="Radical_SAM"/>
    <property type="match status" value="1"/>
</dbReference>
<dbReference type="InterPro" id="IPR006638">
    <property type="entry name" value="Elp3/MiaA/NifB-like_rSAM"/>
</dbReference>
<dbReference type="RefSeq" id="WP_084410928.1">
    <property type="nucleotide sequence ID" value="NZ_FWXR01000013.1"/>
</dbReference>
<name>A0A1W2D9A8_9HYPH</name>